<dbReference type="GO" id="GO:0004180">
    <property type="term" value="F:carboxypeptidase activity"/>
    <property type="evidence" value="ECO:0007669"/>
    <property type="project" value="UniProtKB-KW"/>
</dbReference>
<accession>A0A9X3X817</accession>
<dbReference type="RefSeq" id="WP_272426793.1">
    <property type="nucleotide sequence ID" value="NZ_JAGTJJ010000021.1"/>
</dbReference>
<name>A0A9X3X817_9BACT</name>
<dbReference type="InterPro" id="IPR008969">
    <property type="entry name" value="CarboxyPept-like_regulatory"/>
</dbReference>
<dbReference type="Proteomes" id="UP001151081">
    <property type="component" value="Unassembled WGS sequence"/>
</dbReference>
<keyword evidence="1" id="KW-0645">Protease</keyword>
<evidence type="ECO:0000313" key="2">
    <source>
        <dbReference type="Proteomes" id="UP001151081"/>
    </source>
</evidence>
<organism evidence="1 2">
    <name type="scientific">Polyangium jinanense</name>
    <dbReference type="NCBI Taxonomy" id="2829994"/>
    <lineage>
        <taxon>Bacteria</taxon>
        <taxon>Pseudomonadati</taxon>
        <taxon>Myxococcota</taxon>
        <taxon>Polyangia</taxon>
        <taxon>Polyangiales</taxon>
        <taxon>Polyangiaceae</taxon>
        <taxon>Polyangium</taxon>
    </lineage>
</organism>
<sequence>MTIVNEVFSVVSWIFGSTDPRRLITGRVIDPIGVPLVGASVRMLATGAFSGSELSVITTDDEGRFELDGAAAPDEYLIIIEAREGERRIVETRRPPYLLGDVQLPVPFRLTASVGDGGDNRPHDVRRVQDRLHRLGRLTDADVAAEPIDLAASPPMQPGPRLLAALATHFTASFGRPLPSIRVEPTGPTVAALAMDPPFPLIHIGLSSAVGELPDADASVPRNEPASFAAVQERLQQLGRLSRAQHVAEYTDVTAAGPVALATKPQTMAAIMAFDRDVAGGALRAIVPGARNEHLLNDPFVFGRQPLPLTASVGTHGRNRPADIRRVQDGLHRLGFLSGAAHQVERAVVAATNENGRVADTSIPQTLAAISALRQTRLGEPAPAPSLVDPVDSALQRLNRPPRLELTGMVGWGPAMAAANRPPDVRRLQERLLLLGFLSQADFDAERADPYATERIDQADVVHTAVALSLVSEQRGPLVLTSSVGAGAVNARADVRAVQDRLRGLRFLAEADHQSEAVDLEGAGPLDVTTLVATFAAIEQLRRRVFELPPAADLSPWTAQRLIEPGDETHQLLVDPLHFGRHPLNLTGSVGTYGWNFPADVRALQERLHAMRLLADPDFEAEAVDPARAGRISDSELVATRKAIRRFRASLLGEAAPVLERVEARSPELVALEDRLGALRTPIELVDSVGYDGNNTPGDVLQIQRRLHGLGFLTDEDFDVESRAVPDAEETRLHDHQIAYTIAAIGDWQALMLGAPQQPRVAPFSETLRSLIWPVIPRSVQLTLGDKVGTAGVNARADVRPVQDRLFELGLLGGVDYFVERVDPSVGGSAPVATLTATIAAIGLLQQTLAGLAAKAPDFVINPGAGGRARRILEDPAFSTPTAPNPNCVLVFAGPKRPTFADADLTRLIRAIEAVEGGVSTGEIPALLRNASGTPASWGSAQVVGSKALDTLLGSTTFATFYGLSTTRLQALRDRAVATVERFEEITAAVAANTTEAALKTQIAAYVTAHAAAVRATTGLGPDDIEAMFRTGQLRRHLLALGTGGNAAVLCNPTTHPHAAANIARLRLAQSDVETYLREPYFEEHKQGFVNRSIFLTPEGQLLRNALTDDTGFKMGRHAIRSNWNTTGSLGLDARTRAQITAYMHNKGGAASTLAGDLDTVADDDYVKRVMNRYDALP</sequence>
<reference evidence="1 2" key="1">
    <citation type="submission" date="2021-04" db="EMBL/GenBank/DDBJ databases">
        <title>Genome analysis of Polyangium sp.</title>
        <authorList>
            <person name="Li Y."/>
            <person name="Wang J."/>
        </authorList>
    </citation>
    <scope>NUCLEOTIDE SEQUENCE [LARGE SCALE GENOMIC DNA]</scope>
    <source>
        <strain evidence="1 2">SDU14</strain>
    </source>
</reference>
<dbReference type="SUPFAM" id="SSF49464">
    <property type="entry name" value="Carboxypeptidase regulatory domain-like"/>
    <property type="match status" value="1"/>
</dbReference>
<proteinExistence type="predicted"/>
<keyword evidence="1" id="KW-0121">Carboxypeptidase</keyword>
<dbReference type="EMBL" id="JAGTJJ010000021">
    <property type="protein sequence ID" value="MDC3984475.1"/>
    <property type="molecule type" value="Genomic_DNA"/>
</dbReference>
<gene>
    <name evidence="1" type="ORF">KEG57_28470</name>
</gene>
<comment type="caution">
    <text evidence="1">The sequence shown here is derived from an EMBL/GenBank/DDBJ whole genome shotgun (WGS) entry which is preliminary data.</text>
</comment>
<keyword evidence="2" id="KW-1185">Reference proteome</keyword>
<protein>
    <submittedName>
        <fullName evidence="1">Carboxypeptidase regulatory-like domain-containing protein</fullName>
    </submittedName>
</protein>
<evidence type="ECO:0000313" key="1">
    <source>
        <dbReference type="EMBL" id="MDC3984475.1"/>
    </source>
</evidence>
<keyword evidence="1" id="KW-0378">Hydrolase</keyword>
<dbReference type="AlphaFoldDB" id="A0A9X3X817"/>